<dbReference type="EMBL" id="CP054142">
    <property type="protein sequence ID" value="QTQ15130.1"/>
    <property type="molecule type" value="Genomic_DNA"/>
</dbReference>
<evidence type="ECO:0000313" key="2">
    <source>
        <dbReference type="Proteomes" id="UP000671908"/>
    </source>
</evidence>
<keyword evidence="2" id="KW-1185">Reference proteome</keyword>
<organism evidence="1 2">
    <name type="scientific">Treponema parvum</name>
    <dbReference type="NCBI Taxonomy" id="138851"/>
    <lineage>
        <taxon>Bacteria</taxon>
        <taxon>Pseudomonadati</taxon>
        <taxon>Spirochaetota</taxon>
        <taxon>Spirochaetia</taxon>
        <taxon>Spirochaetales</taxon>
        <taxon>Treponemataceae</taxon>
        <taxon>Treponema</taxon>
    </lineage>
</organism>
<reference evidence="1 2" key="1">
    <citation type="journal article" date="2021" name="Microbiol. Resour. Announc.">
        <title>Complete Genome Sequences of Three Human Oral Treponema parvum Isolates.</title>
        <authorList>
            <person name="Zeng H."/>
            <person name="Watt R.M."/>
        </authorList>
    </citation>
    <scope>NUCLEOTIDE SEQUENCE [LARGE SCALE GENOMIC DNA]</scope>
    <source>
        <strain evidence="1 2">ATCC 700770</strain>
    </source>
</reference>
<proteinExistence type="predicted"/>
<gene>
    <name evidence="1" type="ORF">HRQ91_04895</name>
</gene>
<dbReference type="Proteomes" id="UP000671908">
    <property type="component" value="Chromosome"/>
</dbReference>
<sequence>MNTIPSIFNERQINMTVLGGTESMSGVKMNVSVVLINSLGSHFRLQMLEDLMKCGFASVISFEPDPDSYNIEEFVSAFPYVRFIVPLDKVTDGDLINIGIGESVGDYVLVIRDSLKITPSILTSNLAENIIASSGACCIVPRLVSSDRQGLPVRFIPFAEHGKFRVETEAAVSDGIPTLYPFNYIGLYNRRKFMQLGGFDYTINSSYWQNLDMSFRSWLWGEKICVSTAFQIEYAHEIPIEDRTPDMSQLRFYLKNLVPRFKFDHGYVPFSSFPAYLVNSCCGFFESRRQFAEAKRWVFKNRYRFKTDALELIKNWNTIK</sequence>
<dbReference type="SUPFAM" id="SSF53448">
    <property type="entry name" value="Nucleotide-diphospho-sugar transferases"/>
    <property type="match status" value="1"/>
</dbReference>
<evidence type="ECO:0008006" key="3">
    <source>
        <dbReference type="Google" id="ProtNLM"/>
    </source>
</evidence>
<accession>A0A975F6C4</accession>
<dbReference type="AlphaFoldDB" id="A0A975F6C4"/>
<dbReference type="Gene3D" id="3.90.550.10">
    <property type="entry name" value="Spore Coat Polysaccharide Biosynthesis Protein SpsA, Chain A"/>
    <property type="match status" value="1"/>
</dbReference>
<evidence type="ECO:0000313" key="1">
    <source>
        <dbReference type="EMBL" id="QTQ15130.1"/>
    </source>
</evidence>
<dbReference type="InterPro" id="IPR029044">
    <property type="entry name" value="Nucleotide-diphossugar_trans"/>
</dbReference>
<protein>
    <recommendedName>
        <fullName evidence="3">Glycosyltransferase</fullName>
    </recommendedName>
</protein>
<dbReference type="KEGG" id="tpav:HRQ91_04895"/>
<name>A0A975F6C4_9SPIR</name>